<dbReference type="Proteomes" id="UP001296776">
    <property type="component" value="Unassembled WGS sequence"/>
</dbReference>
<gene>
    <name evidence="1" type="ORF">CKO40_15325</name>
</gene>
<evidence type="ECO:0000313" key="2">
    <source>
        <dbReference type="Proteomes" id="UP001296776"/>
    </source>
</evidence>
<accession>A0AAJ0U5Z1</accession>
<evidence type="ECO:0000313" key="1">
    <source>
        <dbReference type="EMBL" id="MBK1705886.1"/>
    </source>
</evidence>
<dbReference type="RefSeq" id="WP_200347164.1">
    <property type="nucleotide sequence ID" value="NZ_NRSJ01000030.1"/>
</dbReference>
<keyword evidence="2" id="KW-1185">Reference proteome</keyword>
<comment type="caution">
    <text evidence="1">The sequence shown here is derived from an EMBL/GenBank/DDBJ whole genome shotgun (WGS) entry which is preliminary data.</text>
</comment>
<proteinExistence type="predicted"/>
<protein>
    <submittedName>
        <fullName evidence="1">Uncharacterized protein</fullName>
    </submittedName>
</protein>
<dbReference type="AlphaFoldDB" id="A0AAJ0U5Z1"/>
<name>A0AAJ0U5Z1_9GAMM</name>
<sequence length="59" mass="6933">MDSDRLCAEIRREFPPDDPEPQFEVADIVRLYGDAYRAEYHPSFEQGRALHAIRIRILS</sequence>
<reference evidence="1" key="1">
    <citation type="submission" date="2017-08" db="EMBL/GenBank/DDBJ databases">
        <authorList>
            <person name="Imhoff J.F."/>
            <person name="Rahn T."/>
            <person name="Kuenzel S."/>
            <person name="Neulinger S.C."/>
        </authorList>
    </citation>
    <scope>NUCLEOTIDE SEQUENCE</scope>
    <source>
        <strain evidence="1">DSM 11080</strain>
    </source>
</reference>
<reference evidence="1" key="2">
    <citation type="journal article" date="2020" name="Microorganisms">
        <title>Osmotic Adaptation and Compatible Solute Biosynthesis of Phototrophic Bacteria as Revealed from Genome Analyses.</title>
        <authorList>
            <person name="Imhoff J.F."/>
            <person name="Rahn T."/>
            <person name="Kunzel S."/>
            <person name="Keller A."/>
            <person name="Neulinger S.C."/>
        </authorList>
    </citation>
    <scope>NUCLEOTIDE SEQUENCE</scope>
    <source>
        <strain evidence="1">DSM 11080</strain>
    </source>
</reference>
<dbReference type="EMBL" id="NRSJ01000030">
    <property type="protein sequence ID" value="MBK1705886.1"/>
    <property type="molecule type" value="Genomic_DNA"/>
</dbReference>
<organism evidence="1 2">
    <name type="scientific">Halochromatium glycolicum</name>
    <dbReference type="NCBI Taxonomy" id="85075"/>
    <lineage>
        <taxon>Bacteria</taxon>
        <taxon>Pseudomonadati</taxon>
        <taxon>Pseudomonadota</taxon>
        <taxon>Gammaproteobacteria</taxon>
        <taxon>Chromatiales</taxon>
        <taxon>Chromatiaceae</taxon>
        <taxon>Halochromatium</taxon>
    </lineage>
</organism>